<reference evidence="3" key="1">
    <citation type="submission" date="2016-10" db="EMBL/GenBank/DDBJ databases">
        <authorList>
            <person name="Varghese N."/>
        </authorList>
    </citation>
    <scope>NUCLEOTIDE SEQUENCE [LARGE SCALE GENOMIC DNA]</scope>
    <source>
        <strain evidence="3">CGMCC 1.12284</strain>
    </source>
</reference>
<name>A0A1I0M8M2_9EURY</name>
<dbReference type="InterPro" id="IPR036388">
    <property type="entry name" value="WH-like_DNA-bd_sf"/>
</dbReference>
<dbReference type="EMBL" id="FOIS01000001">
    <property type="protein sequence ID" value="SEV84807.1"/>
    <property type="molecule type" value="Genomic_DNA"/>
</dbReference>
<keyword evidence="3" id="KW-1185">Reference proteome</keyword>
<dbReference type="Gene3D" id="1.10.10.10">
    <property type="entry name" value="Winged helix-like DNA-binding domain superfamily/Winged helix DNA-binding domain"/>
    <property type="match status" value="1"/>
</dbReference>
<organism evidence="2 3">
    <name type="scientific">Natrinema salifodinae</name>
    <dbReference type="NCBI Taxonomy" id="1202768"/>
    <lineage>
        <taxon>Archaea</taxon>
        <taxon>Methanobacteriati</taxon>
        <taxon>Methanobacteriota</taxon>
        <taxon>Stenosarchaea group</taxon>
        <taxon>Halobacteria</taxon>
        <taxon>Halobacteriales</taxon>
        <taxon>Natrialbaceae</taxon>
        <taxon>Natrinema</taxon>
    </lineage>
</organism>
<gene>
    <name evidence="2" type="ORF">SAMN05216285_0650</name>
</gene>
<dbReference type="AlphaFoldDB" id="A0A1I0M8M2"/>
<dbReference type="SUPFAM" id="SSF46785">
    <property type="entry name" value="Winged helix' DNA-binding domain"/>
    <property type="match status" value="1"/>
</dbReference>
<proteinExistence type="predicted"/>
<dbReference type="Pfam" id="PF09339">
    <property type="entry name" value="HTH_IclR"/>
    <property type="match status" value="1"/>
</dbReference>
<dbReference type="InterPro" id="IPR011991">
    <property type="entry name" value="ArsR-like_HTH"/>
</dbReference>
<dbReference type="GO" id="GO:0003677">
    <property type="term" value="F:DNA binding"/>
    <property type="evidence" value="ECO:0007669"/>
    <property type="project" value="InterPro"/>
</dbReference>
<dbReference type="InterPro" id="IPR005471">
    <property type="entry name" value="Tscrpt_reg_IclR_N"/>
</dbReference>
<dbReference type="Proteomes" id="UP000183275">
    <property type="component" value="Unassembled WGS sequence"/>
</dbReference>
<protein>
    <submittedName>
        <fullName evidence="2">IclR helix-turn-helix domain-containing protein</fullName>
    </submittedName>
</protein>
<evidence type="ECO:0000313" key="2">
    <source>
        <dbReference type="EMBL" id="SEV84807.1"/>
    </source>
</evidence>
<sequence>MRKPGEWMQLPTDNLILEALDKGLEIGPTAIARNIDKSQSTVHERLRVLIEYGLVEKVDDGYYTITDDGHAYLEGDLDAKDLEPSA</sequence>
<feature type="domain" description="HTH iclR-type" evidence="1">
    <location>
        <begin position="16"/>
        <end position="58"/>
    </location>
</feature>
<dbReference type="InterPro" id="IPR036390">
    <property type="entry name" value="WH_DNA-bd_sf"/>
</dbReference>
<evidence type="ECO:0000313" key="3">
    <source>
        <dbReference type="Proteomes" id="UP000183275"/>
    </source>
</evidence>
<dbReference type="CDD" id="cd00090">
    <property type="entry name" value="HTH_ARSR"/>
    <property type="match status" value="1"/>
</dbReference>
<evidence type="ECO:0000259" key="1">
    <source>
        <dbReference type="Pfam" id="PF09339"/>
    </source>
</evidence>
<dbReference type="GO" id="GO:0006355">
    <property type="term" value="P:regulation of DNA-templated transcription"/>
    <property type="evidence" value="ECO:0007669"/>
    <property type="project" value="InterPro"/>
</dbReference>
<accession>A0A1I0M8M2</accession>